<keyword evidence="6" id="KW-1185">Reference proteome</keyword>
<dbReference type="Pfam" id="PF03810">
    <property type="entry name" value="IBN_N"/>
    <property type="match status" value="1"/>
</dbReference>
<dbReference type="PANTHER" id="PTHR10997">
    <property type="entry name" value="IMPORTIN-7, 8, 11"/>
    <property type="match status" value="1"/>
</dbReference>
<dbReference type="PROSITE" id="PS50166">
    <property type="entry name" value="IMPORTIN_B_NT"/>
    <property type="match status" value="1"/>
</dbReference>
<evidence type="ECO:0000256" key="1">
    <source>
        <dbReference type="ARBA" id="ARBA00004123"/>
    </source>
</evidence>
<protein>
    <recommendedName>
        <fullName evidence="4">Importin N-terminal domain-containing protein</fullName>
    </recommendedName>
</protein>
<keyword evidence="3" id="KW-0539">Nucleus</keyword>
<accession>A0ABN9VR40</accession>
<gene>
    <name evidence="5" type="ORF">PCOR1329_LOCUS60081</name>
</gene>
<dbReference type="SMART" id="SM00913">
    <property type="entry name" value="IBN_N"/>
    <property type="match status" value="1"/>
</dbReference>
<feature type="domain" description="Importin N-terminal" evidence="4">
    <location>
        <begin position="27"/>
        <end position="100"/>
    </location>
</feature>
<dbReference type="SUPFAM" id="SSF48371">
    <property type="entry name" value="ARM repeat"/>
    <property type="match status" value="1"/>
</dbReference>
<dbReference type="InterPro" id="IPR016024">
    <property type="entry name" value="ARM-type_fold"/>
</dbReference>
<name>A0ABN9VR40_9DINO</name>
<dbReference type="Gene3D" id="1.25.10.10">
    <property type="entry name" value="Leucine-rich Repeat Variant"/>
    <property type="match status" value="1"/>
</dbReference>
<proteinExistence type="predicted"/>
<evidence type="ECO:0000256" key="3">
    <source>
        <dbReference type="ARBA" id="ARBA00023242"/>
    </source>
</evidence>
<evidence type="ECO:0000259" key="4">
    <source>
        <dbReference type="PROSITE" id="PS50166"/>
    </source>
</evidence>
<dbReference type="EMBL" id="CAUYUJ010017507">
    <property type="protein sequence ID" value="CAK0875402.1"/>
    <property type="molecule type" value="Genomic_DNA"/>
</dbReference>
<reference evidence="5" key="1">
    <citation type="submission" date="2023-10" db="EMBL/GenBank/DDBJ databases">
        <authorList>
            <person name="Chen Y."/>
            <person name="Shah S."/>
            <person name="Dougan E. K."/>
            <person name="Thang M."/>
            <person name="Chan C."/>
        </authorList>
    </citation>
    <scope>NUCLEOTIDE SEQUENCE [LARGE SCALE GENOMIC DNA]</scope>
</reference>
<sequence length="1041" mass="114246">MSSPGVVQVVQLLCAAASGDARVRVPAHGRLQELEARPGFVSVLLEAYADGAVEPQGRLLAILMSKNVVDRQWQQRGASQGIPPEEKARTKEALLRLVSAATAGALPHLVELVMVLRKVCRFEFPRQWDELARFLLSELQQIKEQGFSERAVSMVMVLHGVLKEQGSKQMLAARKELHQIGQLLTEPVGAVWCTALEHMLQRQATELVDDRLWKLSRYLDGCFLILLARGFPHLHEAASGPDMIVLVKRKVAFLVSLLRGPAGSLEGGGFFLKDVKSVLKWWTILIREHPLSFTKANVQEVLHMSVEVMQALAVPGAHAAPGQRMTAEPLLKSCTQMLAHSFNTVAFRKGPQPKHEGAVLEAAKVCHAQFVEFVQRHPVDGLCSLCCRTALELSCEEVREWLADPEDQMQGPSAQTDLHIAGEALVRALGQQPFDQALVQHVARRMEEEAARPPTAGDAFEVTARKDSLLVVLALCQPLLKPHLRFEQLLAFFGPVVAMAPQFGRECPSMLLAVRLCSVIRSWCGDIPQEALLPVLRLLHEFLQDGRHKALRLAALTPLGGLLERFSDHEAWAEIQCAFVDACMALLSTLKAPDVQWRCLNIVHRFLCEEAESGRYDVTARSLQQLMVLWRQPDQGELLICHALVDVLQALVLMSCRSKTPRLPLSEPLLGCCLAVVSDCYTKHREAPASGQPEVSAALMPDAVSALGRLGEIASATLFDAGSMLLLGVLRTVDVGQAAPLLGFFPQLVLHYSGQPSVQDATLDILLEYCALYVEAPGGAAQLQPHYGALLAICRIGIQAGKQGRSCELSFQLLQLLATHAQAPENLRELRETVASLFRLWATTFNPAAVQSDFPYPAHAVLGLLGAWQAHRGEDFRQLARAVAASTARAAALTAACLRLARAVALRVSLLCAALALLEDRRPQRGQQRRPGLLEGLPAVLRRRGQRGQKKSGGAAALLMQTLQALRSSTSTRPPVGARSFGELQRCMLPPALGPAVREDGSIRGREPDLRRRRMYPYSCPKPVLPCFPDLPERYFFALET</sequence>
<dbReference type="PANTHER" id="PTHR10997:SF7">
    <property type="entry name" value="IMPORTIN-11"/>
    <property type="match status" value="1"/>
</dbReference>
<comment type="subcellular location">
    <subcellularLocation>
        <location evidence="1">Nucleus</location>
    </subcellularLocation>
</comment>
<dbReference type="InterPro" id="IPR011989">
    <property type="entry name" value="ARM-like"/>
</dbReference>
<dbReference type="Proteomes" id="UP001189429">
    <property type="component" value="Unassembled WGS sequence"/>
</dbReference>
<evidence type="ECO:0000256" key="2">
    <source>
        <dbReference type="ARBA" id="ARBA00022448"/>
    </source>
</evidence>
<evidence type="ECO:0000313" key="6">
    <source>
        <dbReference type="Proteomes" id="UP001189429"/>
    </source>
</evidence>
<organism evidence="5 6">
    <name type="scientific">Prorocentrum cordatum</name>
    <dbReference type="NCBI Taxonomy" id="2364126"/>
    <lineage>
        <taxon>Eukaryota</taxon>
        <taxon>Sar</taxon>
        <taxon>Alveolata</taxon>
        <taxon>Dinophyceae</taxon>
        <taxon>Prorocentrales</taxon>
        <taxon>Prorocentraceae</taxon>
        <taxon>Prorocentrum</taxon>
    </lineage>
</organism>
<keyword evidence="2" id="KW-0813">Transport</keyword>
<comment type="caution">
    <text evidence="5">The sequence shown here is derived from an EMBL/GenBank/DDBJ whole genome shotgun (WGS) entry which is preliminary data.</text>
</comment>
<dbReference type="InterPro" id="IPR001494">
    <property type="entry name" value="Importin-beta_N"/>
</dbReference>
<evidence type="ECO:0000313" key="5">
    <source>
        <dbReference type="EMBL" id="CAK0875402.1"/>
    </source>
</evidence>